<reference evidence="2" key="1">
    <citation type="submission" date="2020-05" db="EMBL/GenBank/DDBJ databases">
        <authorList>
            <consortium name="Genoscope - CEA"/>
            <person name="William W."/>
        </authorList>
    </citation>
    <scope>NUCLEOTIDE SEQUENCE [LARGE SCALE GENOMIC DNA]</scope>
    <source>
        <strain evidence="2">PCC 7821</strain>
    </source>
</reference>
<dbReference type="AlphaFoldDB" id="A0A6J7ZDL1"/>
<evidence type="ECO:0000256" key="1">
    <source>
        <dbReference type="SAM" id="MobiDB-lite"/>
    </source>
</evidence>
<comment type="caution">
    <text evidence="2">The sequence shown here is derived from an EMBL/GenBank/DDBJ whole genome shotgun (WGS) entry which is preliminary data.</text>
</comment>
<protein>
    <submittedName>
        <fullName evidence="2">Uncharacterized protein</fullName>
    </submittedName>
</protein>
<keyword evidence="3" id="KW-1185">Reference proteome</keyword>
<feature type="region of interest" description="Disordered" evidence="1">
    <location>
        <begin position="1"/>
        <end position="30"/>
    </location>
</feature>
<gene>
    <name evidence="2" type="ORF">PLAN_100612</name>
</gene>
<sequence>MLKIEQSPSLVGANNGLTPPTRTHWSEAKHPSVMSKKISYQLNRSVNKIARD</sequence>
<dbReference type="Proteomes" id="UP000196521">
    <property type="component" value="Unassembled WGS sequence"/>
</dbReference>
<evidence type="ECO:0000313" key="2">
    <source>
        <dbReference type="EMBL" id="CAC5340562.1"/>
    </source>
</evidence>
<dbReference type="EMBL" id="CZCZ02000005">
    <property type="protein sequence ID" value="CAC5340562.1"/>
    <property type="molecule type" value="Genomic_DNA"/>
</dbReference>
<evidence type="ECO:0000313" key="3">
    <source>
        <dbReference type="Proteomes" id="UP000196521"/>
    </source>
</evidence>
<proteinExistence type="predicted"/>
<organism evidence="2 3">
    <name type="scientific">Planktothrix rubescens CCAP 1459/22</name>
    <dbReference type="NCBI Taxonomy" id="329571"/>
    <lineage>
        <taxon>Bacteria</taxon>
        <taxon>Bacillati</taxon>
        <taxon>Cyanobacteriota</taxon>
        <taxon>Cyanophyceae</taxon>
        <taxon>Oscillatoriophycideae</taxon>
        <taxon>Oscillatoriales</taxon>
        <taxon>Microcoleaceae</taxon>
        <taxon>Planktothrix</taxon>
    </lineage>
</organism>
<name>A0A6J7ZDL1_PLARU</name>
<accession>A0A6J7ZDL1</accession>